<feature type="compositionally biased region" description="Polar residues" evidence="1">
    <location>
        <begin position="72"/>
        <end position="82"/>
    </location>
</feature>
<feature type="non-terminal residue" evidence="2">
    <location>
        <position position="1"/>
    </location>
</feature>
<dbReference type="Proteomes" id="UP001189429">
    <property type="component" value="Unassembled WGS sequence"/>
</dbReference>
<proteinExistence type="predicted"/>
<feature type="region of interest" description="Disordered" evidence="1">
    <location>
        <begin position="70"/>
        <end position="91"/>
    </location>
</feature>
<name>A0ABN9WJ69_9DINO</name>
<sequence>AFIAVWRETPDAEARGRALGALRSWCAESPELRERAAADGIDPAWLHGFQTQEKSGRSSVKEAKEVSIVSPVVSTNDAQSSPEPRPSNKSEKLALHMAAAKRVASQHPPDAG</sequence>
<accession>A0ABN9WJ69</accession>
<protein>
    <submittedName>
        <fullName evidence="2">Uncharacterized protein</fullName>
    </submittedName>
</protein>
<comment type="caution">
    <text evidence="2">The sequence shown here is derived from an EMBL/GenBank/DDBJ whole genome shotgun (WGS) entry which is preliminary data.</text>
</comment>
<organism evidence="2 3">
    <name type="scientific">Prorocentrum cordatum</name>
    <dbReference type="NCBI Taxonomy" id="2364126"/>
    <lineage>
        <taxon>Eukaryota</taxon>
        <taxon>Sar</taxon>
        <taxon>Alveolata</taxon>
        <taxon>Dinophyceae</taxon>
        <taxon>Prorocentrales</taxon>
        <taxon>Prorocentraceae</taxon>
        <taxon>Prorocentrum</taxon>
    </lineage>
</organism>
<gene>
    <name evidence="2" type="ORF">PCOR1329_LOCUS67877</name>
</gene>
<evidence type="ECO:0000256" key="1">
    <source>
        <dbReference type="SAM" id="MobiDB-lite"/>
    </source>
</evidence>
<dbReference type="EMBL" id="CAUYUJ010018820">
    <property type="protein sequence ID" value="CAK0886561.1"/>
    <property type="molecule type" value="Genomic_DNA"/>
</dbReference>
<evidence type="ECO:0000313" key="3">
    <source>
        <dbReference type="Proteomes" id="UP001189429"/>
    </source>
</evidence>
<evidence type="ECO:0000313" key="2">
    <source>
        <dbReference type="EMBL" id="CAK0886561.1"/>
    </source>
</evidence>
<keyword evidence="3" id="KW-1185">Reference proteome</keyword>
<reference evidence="2" key="1">
    <citation type="submission" date="2023-10" db="EMBL/GenBank/DDBJ databases">
        <authorList>
            <person name="Chen Y."/>
            <person name="Shah S."/>
            <person name="Dougan E. K."/>
            <person name="Thang M."/>
            <person name="Chan C."/>
        </authorList>
    </citation>
    <scope>NUCLEOTIDE SEQUENCE [LARGE SCALE GENOMIC DNA]</scope>
</reference>